<dbReference type="SUPFAM" id="SSF109604">
    <property type="entry name" value="HD-domain/PDEase-like"/>
    <property type="match status" value="1"/>
</dbReference>
<sequence>MTEVSFTQMKDGTQADYVFLEQLEDDHIKGLPGRIMKALAGLSDGLAGYKIDRLHHSLQTATRAEDEGASIDWIVAALVHDIGDELAPLSHAEFAAALLKPFVSDEIVWVVEKHGLFQAYYYAHHVGGDRHARDQYKDHPFYDQCVHFCEAWDQASFDPTYPTRSLDHFEPMVREVFSRRAH</sequence>
<dbReference type="EMBL" id="CP036501">
    <property type="protein sequence ID" value="UZP74434.1"/>
    <property type="molecule type" value="Genomic_DNA"/>
</dbReference>
<organism evidence="2 3">
    <name type="scientific">Candidatus Paraluminiphilus aquimaris</name>
    <dbReference type="NCBI Taxonomy" id="2518994"/>
    <lineage>
        <taxon>Bacteria</taxon>
        <taxon>Pseudomonadati</taxon>
        <taxon>Pseudomonadota</taxon>
        <taxon>Gammaproteobacteria</taxon>
        <taxon>Cellvibrionales</taxon>
        <taxon>Halieaceae</taxon>
        <taxon>Candidatus Paraluminiphilus</taxon>
    </lineage>
</organism>
<dbReference type="RefSeq" id="WP_279240879.1">
    <property type="nucleotide sequence ID" value="NZ_CP036501.1"/>
</dbReference>
<accession>A0ABY6Q592</accession>
<dbReference type="InterPro" id="IPR006674">
    <property type="entry name" value="HD_domain"/>
</dbReference>
<keyword evidence="3" id="KW-1185">Reference proteome</keyword>
<dbReference type="Gene3D" id="1.10.3210.10">
    <property type="entry name" value="Hypothetical protein af1432"/>
    <property type="match status" value="1"/>
</dbReference>
<evidence type="ECO:0000259" key="1">
    <source>
        <dbReference type="Pfam" id="PF01966"/>
    </source>
</evidence>
<proteinExistence type="predicted"/>
<feature type="domain" description="HD" evidence="1">
    <location>
        <begin position="53"/>
        <end position="115"/>
    </location>
</feature>
<dbReference type="InterPro" id="IPR052567">
    <property type="entry name" value="OP_Dioxygenase"/>
</dbReference>
<evidence type="ECO:0000313" key="3">
    <source>
        <dbReference type="Proteomes" id="UP001317963"/>
    </source>
</evidence>
<gene>
    <name evidence="2" type="ORF">E0F26_06640</name>
</gene>
<reference evidence="2 3" key="1">
    <citation type="submission" date="2019-02" db="EMBL/GenBank/DDBJ databases">
        <title>Halieaceae_genomes.</title>
        <authorList>
            <person name="Li S.-H."/>
        </authorList>
    </citation>
    <scope>NUCLEOTIDE SEQUENCE [LARGE SCALE GENOMIC DNA]</scope>
    <source>
        <strain evidence="2 3">JH123</strain>
    </source>
</reference>
<dbReference type="PANTHER" id="PTHR40202:SF1">
    <property type="entry name" value="HD DOMAIN-CONTAINING PROTEIN"/>
    <property type="match status" value="1"/>
</dbReference>
<dbReference type="PANTHER" id="PTHR40202">
    <property type="match status" value="1"/>
</dbReference>
<dbReference type="Pfam" id="PF01966">
    <property type="entry name" value="HD"/>
    <property type="match status" value="1"/>
</dbReference>
<evidence type="ECO:0000313" key="2">
    <source>
        <dbReference type="EMBL" id="UZP74434.1"/>
    </source>
</evidence>
<name>A0ABY6Q592_9GAMM</name>
<protein>
    <submittedName>
        <fullName evidence="2">HD domain-containing protein</fullName>
    </submittedName>
</protein>
<dbReference type="Proteomes" id="UP001317963">
    <property type="component" value="Chromosome"/>
</dbReference>